<proteinExistence type="predicted"/>
<dbReference type="SUPFAM" id="SSF69360">
    <property type="entry name" value="Cell wall binding repeat"/>
    <property type="match status" value="1"/>
</dbReference>
<dbReference type="InterPro" id="IPR018247">
    <property type="entry name" value="EF_Hand_1_Ca_BS"/>
</dbReference>
<dbReference type="EMBL" id="UINC01047526">
    <property type="protein sequence ID" value="SVB56905.1"/>
    <property type="molecule type" value="Genomic_DNA"/>
</dbReference>
<evidence type="ECO:0000313" key="1">
    <source>
        <dbReference type="EMBL" id="SVB56905.1"/>
    </source>
</evidence>
<evidence type="ECO:0008006" key="2">
    <source>
        <dbReference type="Google" id="ProtNLM"/>
    </source>
</evidence>
<dbReference type="SUPFAM" id="SSF63446">
    <property type="entry name" value="Type I dockerin domain"/>
    <property type="match status" value="1"/>
</dbReference>
<organism evidence="1">
    <name type="scientific">marine metagenome</name>
    <dbReference type="NCBI Taxonomy" id="408172"/>
    <lineage>
        <taxon>unclassified sequences</taxon>
        <taxon>metagenomes</taxon>
        <taxon>ecological metagenomes</taxon>
    </lineage>
</organism>
<protein>
    <recommendedName>
        <fullName evidence="2">Dockerin domain-containing protein</fullName>
    </recommendedName>
</protein>
<dbReference type="PANTHER" id="PTHR37841">
    <property type="entry name" value="GLR2918 PROTEIN"/>
    <property type="match status" value="1"/>
</dbReference>
<dbReference type="PROSITE" id="PS00018">
    <property type="entry name" value="EF_HAND_1"/>
    <property type="match status" value="1"/>
</dbReference>
<dbReference type="GO" id="GO:0000272">
    <property type="term" value="P:polysaccharide catabolic process"/>
    <property type="evidence" value="ECO:0007669"/>
    <property type="project" value="InterPro"/>
</dbReference>
<reference evidence="1" key="1">
    <citation type="submission" date="2018-05" db="EMBL/GenBank/DDBJ databases">
        <authorList>
            <person name="Lanie J.A."/>
            <person name="Ng W.-L."/>
            <person name="Kazmierczak K.M."/>
            <person name="Andrzejewski T.M."/>
            <person name="Davidsen T.M."/>
            <person name="Wayne K.J."/>
            <person name="Tettelin H."/>
            <person name="Glass J.I."/>
            <person name="Rusch D."/>
            <person name="Podicherti R."/>
            <person name="Tsui H.-C.T."/>
            <person name="Winkler M.E."/>
        </authorList>
    </citation>
    <scope>NUCLEOTIDE SEQUENCE</scope>
</reference>
<dbReference type="Gene3D" id="1.10.1330.10">
    <property type="entry name" value="Dockerin domain"/>
    <property type="match status" value="1"/>
</dbReference>
<name>A0A382F2J9_9ZZZZ</name>
<sequence>MKFRRYFPAFFLYFAICIVSFAQETISVPFQNTLVFPSGENPMIIWGIRNESGFHEGFALVKSEGKWGAIDKTGKVIIQPQFDQVEDFIEGLKLVKLDDKAEFTDKTGEIVIQPQLEWIQNTIDILKLVELNTESGDIVRNFVDVLTLAELGRESGVIDKTNKIAIQPQLEWIKDFIDILALVELGRKLEFIDETDQIIIQPQVKDFTEGLAPVKSDNKWGFVDKTGKIVIQPQFDSVRNFTEGLAPVELDGKWGFIDKTGEFLTYDGIEEKPELIGDINGDGAIDIFDLVMVAGQFGEKGNNLLGDVNGDEDVNIFDLVMVAGNFGQGKVVAAPTMVKEVGLTIKQKRNIETLVDQLESKYNLSSSEKTILSLLRVVLTKQLPKKTQLLPNYPNPF</sequence>
<accession>A0A382F2J9</accession>
<dbReference type="AlphaFoldDB" id="A0A382F2J9"/>
<gene>
    <name evidence="1" type="ORF">METZ01_LOCUS209759</name>
</gene>
<dbReference type="CDD" id="cd14254">
    <property type="entry name" value="Dockerin_II"/>
    <property type="match status" value="1"/>
</dbReference>
<dbReference type="InterPro" id="IPR032774">
    <property type="entry name" value="WG_beta_rep"/>
</dbReference>
<dbReference type="PANTHER" id="PTHR37841:SF1">
    <property type="entry name" value="DUF3298 DOMAIN-CONTAINING PROTEIN"/>
    <property type="match status" value="1"/>
</dbReference>
<dbReference type="InterPro" id="IPR036439">
    <property type="entry name" value="Dockerin_dom_sf"/>
</dbReference>
<dbReference type="Pfam" id="PF14903">
    <property type="entry name" value="WG_beta_rep"/>
    <property type="match status" value="3"/>
</dbReference>
<feature type="non-terminal residue" evidence="1">
    <location>
        <position position="397"/>
    </location>
</feature>